<dbReference type="EMBL" id="CP125292">
    <property type="protein sequence ID" value="WHM22905.1"/>
    <property type="molecule type" value="Genomic_DNA"/>
</dbReference>
<evidence type="ECO:0000313" key="2">
    <source>
        <dbReference type="Proteomes" id="UP001229422"/>
    </source>
</evidence>
<dbReference type="Proteomes" id="UP001229422">
    <property type="component" value="Chromosome"/>
</dbReference>
<proteinExistence type="predicted"/>
<protein>
    <submittedName>
        <fullName evidence="1">Uncharacterized protein</fullName>
    </submittedName>
</protein>
<evidence type="ECO:0000313" key="1">
    <source>
        <dbReference type="EMBL" id="WHM22905.1"/>
    </source>
</evidence>
<gene>
    <name evidence="1" type="ORF">QL281_07695</name>
</gene>
<reference evidence="1" key="1">
    <citation type="submission" date="2023-05" db="EMBL/GenBank/DDBJ databases">
        <title>Complete genome sequence of Bacillus subtilis SRCM117797 isolated from Soybean paste.</title>
        <authorList>
            <person name="Abraha H.B."/>
            <person name="Kim K.-P."/>
            <person name="Ryu M.-S."/>
            <person name="Jeong D.-Y."/>
        </authorList>
    </citation>
    <scope>NUCLEOTIDE SEQUENCE</scope>
    <source>
        <strain evidence="1">SRCM117797</strain>
    </source>
</reference>
<sequence length="75" mass="8793">MNELSDKQTCPYCDYTEEDSYSNWDSDSDGIVTCTSCHKEYFSLPHYHFEGWQVERICEECGHEESECFCEGEAE</sequence>
<dbReference type="AlphaFoldDB" id="A0AAQ3II71"/>
<name>A0AAQ3II71_BACIU</name>
<dbReference type="RefSeq" id="WP_102702890.1">
    <property type="nucleotide sequence ID" value="NZ_CP028212.1"/>
</dbReference>
<organism evidence="1 2">
    <name type="scientific">Bacillus subtilis</name>
    <dbReference type="NCBI Taxonomy" id="1423"/>
    <lineage>
        <taxon>Bacteria</taxon>
        <taxon>Bacillati</taxon>
        <taxon>Bacillota</taxon>
        <taxon>Bacilli</taxon>
        <taxon>Bacillales</taxon>
        <taxon>Bacillaceae</taxon>
        <taxon>Bacillus</taxon>
    </lineage>
</organism>
<accession>A0AAQ3II71</accession>